<gene>
    <name evidence="1" type="ORF">LCGC14_2602060</name>
</gene>
<comment type="caution">
    <text evidence="1">The sequence shown here is derived from an EMBL/GenBank/DDBJ whole genome shotgun (WGS) entry which is preliminary data.</text>
</comment>
<accession>A0A0F9CJG7</accession>
<evidence type="ECO:0000313" key="1">
    <source>
        <dbReference type="EMBL" id="KKL05836.1"/>
    </source>
</evidence>
<dbReference type="AlphaFoldDB" id="A0A0F9CJG7"/>
<sequence length="161" mass="17977">MDTSNLYLSYFTDSLTFSRHIVVAGADPSHSPDLRTLGGVFNCYLEGGKRGWVFGISMEPTLQIYIKTGKVATTKKTINVLDFPKKWSKKESGVCTVCKKNVKINTATKNYICYYAGGLPNKVTSALMDKEYRQKISVAFEDCTFICVNCMMKRKPTPSLA</sequence>
<organism evidence="1">
    <name type="scientific">marine sediment metagenome</name>
    <dbReference type="NCBI Taxonomy" id="412755"/>
    <lineage>
        <taxon>unclassified sequences</taxon>
        <taxon>metagenomes</taxon>
        <taxon>ecological metagenomes</taxon>
    </lineage>
</organism>
<reference evidence="1" key="1">
    <citation type="journal article" date="2015" name="Nature">
        <title>Complex archaea that bridge the gap between prokaryotes and eukaryotes.</title>
        <authorList>
            <person name="Spang A."/>
            <person name="Saw J.H."/>
            <person name="Jorgensen S.L."/>
            <person name="Zaremba-Niedzwiedzka K."/>
            <person name="Martijn J."/>
            <person name="Lind A.E."/>
            <person name="van Eijk R."/>
            <person name="Schleper C."/>
            <person name="Guy L."/>
            <person name="Ettema T.J."/>
        </authorList>
    </citation>
    <scope>NUCLEOTIDE SEQUENCE</scope>
</reference>
<proteinExistence type="predicted"/>
<protein>
    <submittedName>
        <fullName evidence="1">Uncharacterized protein</fullName>
    </submittedName>
</protein>
<dbReference type="EMBL" id="LAZR01043955">
    <property type="protein sequence ID" value="KKL05836.1"/>
    <property type="molecule type" value="Genomic_DNA"/>
</dbReference>
<name>A0A0F9CJG7_9ZZZZ</name>